<feature type="chain" id="PRO_5007807281" description="PEP-CTERM protein-sorting domain-containing protein" evidence="2">
    <location>
        <begin position="29"/>
        <end position="249"/>
    </location>
</feature>
<keyword evidence="4" id="KW-1185">Reference proteome</keyword>
<keyword evidence="1" id="KW-0472">Membrane</keyword>
<dbReference type="OrthoDB" id="7057323at2"/>
<keyword evidence="1" id="KW-0812">Transmembrane</keyword>
<sequence>MKILSNQKRLLNSLMALALLTLGHNVQASSSFNSQATISFGVNGVANGVTATSAYAPADAAFSYVFSAPGSVGAVVPASENAVAVPSLGFDVAHTFAVNGYASAGSFNSQHIGWYQLDFLNESSQDQQIALTLNYTLQAVTQGDADTDVVLDFSDAISSQLLGNAFFNNGLLNVTSYGPALAIAGDKSFITYTFTLGQGEARSFFADVTINGTLQPAAVPLPAAVWSFLAGLMGILGVKKRKKAPAKLA</sequence>
<feature type="signal peptide" evidence="2">
    <location>
        <begin position="1"/>
        <end position="28"/>
    </location>
</feature>
<evidence type="ECO:0000256" key="1">
    <source>
        <dbReference type="SAM" id="Phobius"/>
    </source>
</evidence>
<proteinExistence type="predicted"/>
<evidence type="ECO:0008006" key="5">
    <source>
        <dbReference type="Google" id="ProtNLM"/>
    </source>
</evidence>
<dbReference type="RefSeq" id="WP_036274735.1">
    <property type="nucleotide sequence ID" value="NZ_CP014476.1"/>
</dbReference>
<dbReference type="AlphaFoldDB" id="A0A140E3E1"/>
<evidence type="ECO:0000256" key="2">
    <source>
        <dbReference type="SAM" id="SignalP"/>
    </source>
</evidence>
<keyword evidence="2" id="KW-0732">Signal</keyword>
<gene>
    <name evidence="3" type="ORF">JT25_000180</name>
</gene>
<feature type="transmembrane region" description="Helical" evidence="1">
    <location>
        <begin position="219"/>
        <end position="238"/>
    </location>
</feature>
<accession>A0A140E3E1</accession>
<dbReference type="EMBL" id="CP014476">
    <property type="protein sequence ID" value="AMK74915.1"/>
    <property type="molecule type" value="Genomic_DNA"/>
</dbReference>
<organism evidence="3 4">
    <name type="scientific">Methylomonas denitrificans</name>
    <dbReference type="NCBI Taxonomy" id="1538553"/>
    <lineage>
        <taxon>Bacteria</taxon>
        <taxon>Pseudomonadati</taxon>
        <taxon>Pseudomonadota</taxon>
        <taxon>Gammaproteobacteria</taxon>
        <taxon>Methylococcales</taxon>
        <taxon>Methylococcaceae</taxon>
        <taxon>Methylomonas</taxon>
    </lineage>
</organism>
<keyword evidence="1" id="KW-1133">Transmembrane helix</keyword>
<protein>
    <recommendedName>
        <fullName evidence="5">PEP-CTERM protein-sorting domain-containing protein</fullName>
    </recommendedName>
</protein>
<dbReference type="KEGG" id="mdn:JT25_000180"/>
<name>A0A140E3E1_9GAMM</name>
<evidence type="ECO:0000313" key="4">
    <source>
        <dbReference type="Proteomes" id="UP000030512"/>
    </source>
</evidence>
<reference evidence="3 4" key="1">
    <citation type="journal article" date="2015" name="Environ. Microbiol.">
        <title>Methane oxidation coupled to nitrate reduction under hypoxia by the Gammaproteobacterium Methylomonas denitrificans, sp. nov. type strain FJG1.</title>
        <authorList>
            <person name="Kits K.D."/>
            <person name="Klotz M.G."/>
            <person name="Stein L.Y."/>
        </authorList>
    </citation>
    <scope>NUCLEOTIDE SEQUENCE [LARGE SCALE GENOMIC DNA]</scope>
    <source>
        <strain evidence="3 4">FJG1</strain>
    </source>
</reference>
<evidence type="ECO:0000313" key="3">
    <source>
        <dbReference type="EMBL" id="AMK74915.1"/>
    </source>
</evidence>
<dbReference type="Proteomes" id="UP000030512">
    <property type="component" value="Chromosome"/>
</dbReference>